<dbReference type="GO" id="GO:0005667">
    <property type="term" value="C:transcription regulator complex"/>
    <property type="evidence" value="ECO:0007669"/>
    <property type="project" value="TreeGrafter"/>
</dbReference>
<evidence type="ECO:0000256" key="3">
    <source>
        <dbReference type="ARBA" id="ARBA00022737"/>
    </source>
</evidence>
<dbReference type="STRING" id="121845.A0A1S3DL73"/>
<dbReference type="PROSITE" id="PS00028">
    <property type="entry name" value="ZINC_FINGER_C2H2_1"/>
    <property type="match status" value="2"/>
</dbReference>
<evidence type="ECO:0000259" key="8">
    <source>
        <dbReference type="PROSITE" id="PS50157"/>
    </source>
</evidence>
<dbReference type="Proteomes" id="UP000079169">
    <property type="component" value="Unplaced"/>
</dbReference>
<keyword evidence="6" id="KW-0539">Nucleus</keyword>
<dbReference type="PANTHER" id="PTHR14003">
    <property type="entry name" value="TRANSCRIPTIONAL REPRESSOR PROTEIN YY"/>
    <property type="match status" value="1"/>
</dbReference>
<evidence type="ECO:0000313" key="9">
    <source>
        <dbReference type="Proteomes" id="UP000079169"/>
    </source>
</evidence>
<gene>
    <name evidence="10" type="primary">LOC103520574</name>
</gene>
<comment type="subcellular location">
    <subcellularLocation>
        <location evidence="1">Nucleus</location>
    </subcellularLocation>
</comment>
<dbReference type="SMART" id="SM00355">
    <property type="entry name" value="ZnF_C2H2"/>
    <property type="match status" value="2"/>
</dbReference>
<keyword evidence="5" id="KW-0862">Zinc</keyword>
<evidence type="ECO:0000256" key="4">
    <source>
        <dbReference type="ARBA" id="ARBA00022771"/>
    </source>
</evidence>
<evidence type="ECO:0000256" key="2">
    <source>
        <dbReference type="ARBA" id="ARBA00022723"/>
    </source>
</evidence>
<organism evidence="9 10">
    <name type="scientific">Diaphorina citri</name>
    <name type="common">Asian citrus psyllid</name>
    <dbReference type="NCBI Taxonomy" id="121845"/>
    <lineage>
        <taxon>Eukaryota</taxon>
        <taxon>Metazoa</taxon>
        <taxon>Ecdysozoa</taxon>
        <taxon>Arthropoda</taxon>
        <taxon>Hexapoda</taxon>
        <taxon>Insecta</taxon>
        <taxon>Pterygota</taxon>
        <taxon>Neoptera</taxon>
        <taxon>Paraneoptera</taxon>
        <taxon>Hemiptera</taxon>
        <taxon>Sternorrhyncha</taxon>
        <taxon>Psylloidea</taxon>
        <taxon>Psyllidae</taxon>
        <taxon>Diaphorininae</taxon>
        <taxon>Diaphorina</taxon>
    </lineage>
</organism>
<dbReference type="InterPro" id="IPR036236">
    <property type="entry name" value="Znf_C2H2_sf"/>
</dbReference>
<dbReference type="GO" id="GO:0008270">
    <property type="term" value="F:zinc ion binding"/>
    <property type="evidence" value="ECO:0007669"/>
    <property type="project" value="UniProtKB-KW"/>
</dbReference>
<dbReference type="GO" id="GO:0031519">
    <property type="term" value="C:PcG protein complex"/>
    <property type="evidence" value="ECO:0007669"/>
    <property type="project" value="TreeGrafter"/>
</dbReference>
<dbReference type="GO" id="GO:0000785">
    <property type="term" value="C:chromatin"/>
    <property type="evidence" value="ECO:0007669"/>
    <property type="project" value="TreeGrafter"/>
</dbReference>
<dbReference type="GO" id="GO:0000978">
    <property type="term" value="F:RNA polymerase II cis-regulatory region sequence-specific DNA binding"/>
    <property type="evidence" value="ECO:0007669"/>
    <property type="project" value="TreeGrafter"/>
</dbReference>
<dbReference type="KEGG" id="dci:103520574"/>
<dbReference type="PANTHER" id="PTHR14003:SF19">
    <property type="entry name" value="YY2 TRANSCRIPTION FACTOR"/>
    <property type="match status" value="1"/>
</dbReference>
<evidence type="ECO:0000256" key="5">
    <source>
        <dbReference type="ARBA" id="ARBA00022833"/>
    </source>
</evidence>
<dbReference type="GO" id="GO:0000981">
    <property type="term" value="F:DNA-binding transcription factor activity, RNA polymerase II-specific"/>
    <property type="evidence" value="ECO:0007669"/>
    <property type="project" value="TreeGrafter"/>
</dbReference>
<evidence type="ECO:0000313" key="10">
    <source>
        <dbReference type="RefSeq" id="XP_008483898.1"/>
    </source>
</evidence>
<evidence type="ECO:0000256" key="6">
    <source>
        <dbReference type="ARBA" id="ARBA00023242"/>
    </source>
</evidence>
<dbReference type="RefSeq" id="XP_008483898.1">
    <property type="nucleotide sequence ID" value="XM_008485676.3"/>
</dbReference>
<feature type="domain" description="C2H2-type" evidence="8">
    <location>
        <begin position="40"/>
        <end position="68"/>
    </location>
</feature>
<dbReference type="FunFam" id="3.30.160.60:FF:001102">
    <property type="entry name" value="Transcription factor IIIA"/>
    <property type="match status" value="1"/>
</dbReference>
<proteinExistence type="predicted"/>
<dbReference type="InterPro" id="IPR013087">
    <property type="entry name" value="Znf_C2H2_type"/>
</dbReference>
<dbReference type="AlphaFoldDB" id="A0A1S3DL73"/>
<feature type="domain" description="C2H2-type" evidence="8">
    <location>
        <begin position="10"/>
        <end position="39"/>
    </location>
</feature>
<dbReference type="PROSITE" id="PS50157">
    <property type="entry name" value="ZINC_FINGER_C2H2_2"/>
    <property type="match status" value="2"/>
</dbReference>
<dbReference type="Gene3D" id="3.30.160.60">
    <property type="entry name" value="Classic Zinc Finger"/>
    <property type="match status" value="2"/>
</dbReference>
<accession>A0A1S3DL73</accession>
<dbReference type="FunFam" id="3.30.160.60:FF:000446">
    <property type="entry name" value="Zinc finger protein"/>
    <property type="match status" value="1"/>
</dbReference>
<keyword evidence="2" id="KW-0479">Metal-binding</keyword>
<evidence type="ECO:0000256" key="7">
    <source>
        <dbReference type="PROSITE-ProRule" id="PRU00042"/>
    </source>
</evidence>
<reference evidence="10" key="1">
    <citation type="submission" date="2025-08" db="UniProtKB">
        <authorList>
            <consortium name="RefSeq"/>
        </authorList>
    </citation>
    <scope>IDENTIFICATION</scope>
</reference>
<sequence length="130" mass="15184">MRIHSGEKPYVCQVRDCQKRFTEYSSLYKHTLVHSDIRPFICDRCPRSYRQLCTLNVHKKTNHRESKNKKPSNRNNIVKQECVQKINSNPTTKLLNNNSIAILDTSGSSNNNEEKYFLMELSIPNAKLEN</sequence>
<keyword evidence="3" id="KW-0677">Repeat</keyword>
<name>A0A1S3DL73_DIACI</name>
<dbReference type="SUPFAM" id="SSF57667">
    <property type="entry name" value="beta-beta-alpha zinc fingers"/>
    <property type="match status" value="1"/>
</dbReference>
<protein>
    <submittedName>
        <fullName evidence="10">Zinc finger protein 143</fullName>
    </submittedName>
</protein>
<keyword evidence="9" id="KW-1185">Reference proteome</keyword>
<keyword evidence="4 7" id="KW-0863">Zinc-finger</keyword>
<evidence type="ECO:0000256" key="1">
    <source>
        <dbReference type="ARBA" id="ARBA00004123"/>
    </source>
</evidence>
<dbReference type="PaxDb" id="121845-A0A1S3DL73"/>
<dbReference type="GeneID" id="103520574"/>
<dbReference type="Pfam" id="PF00096">
    <property type="entry name" value="zf-C2H2"/>
    <property type="match status" value="2"/>
</dbReference>